<dbReference type="RefSeq" id="WP_283757896.1">
    <property type="nucleotide sequence ID" value="NZ_JAQOSQ010000006.1"/>
</dbReference>
<gene>
    <name evidence="1" type="ORF">PMH09_08530</name>
</gene>
<organism evidence="1 2">
    <name type="scientific">Roseofilum casamattae BLCC-M143</name>
    <dbReference type="NCBI Taxonomy" id="3022442"/>
    <lineage>
        <taxon>Bacteria</taxon>
        <taxon>Bacillati</taxon>
        <taxon>Cyanobacteriota</taxon>
        <taxon>Cyanophyceae</taxon>
        <taxon>Desertifilales</taxon>
        <taxon>Desertifilaceae</taxon>
        <taxon>Roseofilum</taxon>
        <taxon>Roseofilum casamattae</taxon>
    </lineage>
</organism>
<reference evidence="1 2" key="1">
    <citation type="submission" date="2023-01" db="EMBL/GenBank/DDBJ databases">
        <title>Novel diversity within Roseofilum (Cyanobacteria; Desertifilaceae) from marine benthic mats with descriptions of four novel species.</title>
        <authorList>
            <person name="Wang Y."/>
            <person name="Berthold D.E."/>
            <person name="Hu J."/>
            <person name="Lefler F.W."/>
            <person name="Laughinghouse H.D. IV."/>
        </authorList>
    </citation>
    <scope>NUCLEOTIDE SEQUENCE [LARGE SCALE GENOMIC DNA]</scope>
    <source>
        <strain evidence="1 2">BLCC-M143</strain>
    </source>
</reference>
<protein>
    <submittedName>
        <fullName evidence="1">Uncharacterized protein</fullName>
    </submittedName>
</protein>
<dbReference type="EMBL" id="JAQOSQ010000006">
    <property type="protein sequence ID" value="MDJ1183241.1"/>
    <property type="molecule type" value="Genomic_DNA"/>
</dbReference>
<name>A0ABT7BVM9_9CYAN</name>
<evidence type="ECO:0000313" key="1">
    <source>
        <dbReference type="EMBL" id="MDJ1183241.1"/>
    </source>
</evidence>
<dbReference type="Proteomes" id="UP001232992">
    <property type="component" value="Unassembled WGS sequence"/>
</dbReference>
<keyword evidence="2" id="KW-1185">Reference proteome</keyword>
<proteinExistence type="predicted"/>
<sequence>MTIQKIPIAPLQKIRTYLTQTLILPDSEDRPHSLSMDAADDLPEPESIDELSGLFNLGGDEQESELIPQSPDRLWFISTVNPAAPLRKLPGLRLKPGLRLVSYVCRYLGQPEAEGIGVTWAVPEEFGSTAELEAALASCETKDALPHPQGALEHFMLAIEGDRTPASFLCASLLRRHIEDFLQPKSARQWSHHRLIDSLPKKAIWQGKTQIKDYVPKVRLLGDRQVAVEYFTCRTTSPIAIFRHREQYPPSSYYGQAIDRAVAVPGNRK</sequence>
<evidence type="ECO:0000313" key="2">
    <source>
        <dbReference type="Proteomes" id="UP001232992"/>
    </source>
</evidence>
<accession>A0ABT7BVM9</accession>
<comment type="caution">
    <text evidence="1">The sequence shown here is derived from an EMBL/GenBank/DDBJ whole genome shotgun (WGS) entry which is preliminary data.</text>
</comment>